<keyword evidence="1" id="KW-1133">Transmembrane helix</keyword>
<organism evidence="2 3">
    <name type="scientific">Hymenobacter yonginensis</name>
    <dbReference type="NCBI Taxonomy" id="748197"/>
    <lineage>
        <taxon>Bacteria</taxon>
        <taxon>Pseudomonadati</taxon>
        <taxon>Bacteroidota</taxon>
        <taxon>Cytophagia</taxon>
        <taxon>Cytophagales</taxon>
        <taxon>Hymenobacteraceae</taxon>
        <taxon>Hymenobacter</taxon>
    </lineage>
</organism>
<sequence>MLLLDESNVLRGIGAIGAALEYLGYALLAAVTYLGLRLLWRPVRRSDGSLEWGTNVGRWLSGLLLLTPATLLLTGWLWPEWYSRRADQAYSARQRAQQLRLVGDYALDPTMSDSCLRRATFTLSLYADSTFRAQADLPEFASDSLISGRWSLNTDHSPRLIVTLEPSWSNVRAYPLYTDATATIPYLEASTDLPGKPSSYRLRLAKRHATDR</sequence>
<dbReference type="EMBL" id="CP115396">
    <property type="protein sequence ID" value="WBO86083.1"/>
    <property type="molecule type" value="Genomic_DNA"/>
</dbReference>
<protein>
    <submittedName>
        <fullName evidence="2">Uncharacterized protein</fullName>
    </submittedName>
</protein>
<proteinExistence type="predicted"/>
<dbReference type="Proteomes" id="UP001211872">
    <property type="component" value="Chromosome"/>
</dbReference>
<evidence type="ECO:0000313" key="3">
    <source>
        <dbReference type="Proteomes" id="UP001211872"/>
    </source>
</evidence>
<evidence type="ECO:0000256" key="1">
    <source>
        <dbReference type="SAM" id="Phobius"/>
    </source>
</evidence>
<gene>
    <name evidence="2" type="ORF">O9Z63_07460</name>
</gene>
<dbReference type="RefSeq" id="WP_270128673.1">
    <property type="nucleotide sequence ID" value="NZ_CP115396.1"/>
</dbReference>
<feature type="transmembrane region" description="Helical" evidence="1">
    <location>
        <begin position="56"/>
        <end position="78"/>
    </location>
</feature>
<name>A0ABY7PT10_9BACT</name>
<reference evidence="2 3" key="1">
    <citation type="journal article" date="2011" name="Int. J. Syst. Evol. Microbiol.">
        <title>Hymenobacter yonginensis sp. nov., isolated from a mesotrophic artificial lake.</title>
        <authorList>
            <person name="Joung Y."/>
            <person name="Cho S.H."/>
            <person name="Kim H."/>
            <person name="Kim S.B."/>
            <person name="Joh K."/>
        </authorList>
    </citation>
    <scope>NUCLEOTIDE SEQUENCE [LARGE SCALE GENOMIC DNA]</scope>
    <source>
        <strain evidence="2 3">KCTC 22745</strain>
    </source>
</reference>
<feature type="transmembrane region" description="Helical" evidence="1">
    <location>
        <begin position="12"/>
        <end position="36"/>
    </location>
</feature>
<keyword evidence="1" id="KW-0472">Membrane</keyword>
<keyword evidence="3" id="KW-1185">Reference proteome</keyword>
<keyword evidence="1" id="KW-0812">Transmembrane</keyword>
<accession>A0ABY7PT10</accession>
<evidence type="ECO:0000313" key="2">
    <source>
        <dbReference type="EMBL" id="WBO86083.1"/>
    </source>
</evidence>